<dbReference type="EMBL" id="BK015982">
    <property type="protein sequence ID" value="DAF88246.1"/>
    <property type="molecule type" value="Genomic_DNA"/>
</dbReference>
<evidence type="ECO:0000313" key="2">
    <source>
        <dbReference type="EMBL" id="DAF88246.1"/>
    </source>
</evidence>
<sequence length="121" mass="14150">MVKFLSKGCDKLSLNLSTVANIIGIVGGVVSFITFLLSRSIFKDISIQKQDYNEQRKHIQTTLMALRQNIWDDALDNIKIRSQMREALFSYFNKYWSISSFRCIYHLLRSTHYSKKTYQGN</sequence>
<keyword evidence="1" id="KW-0472">Membrane</keyword>
<protein>
    <submittedName>
        <fullName evidence="2">Uncharacterized protein</fullName>
    </submittedName>
</protein>
<accession>A0A8S5U1D8</accession>
<proteinExistence type="predicted"/>
<reference evidence="2" key="1">
    <citation type="journal article" date="2021" name="Proc. Natl. Acad. Sci. U.S.A.">
        <title>A Catalog of Tens of Thousands of Viruses from Human Metagenomes Reveals Hidden Associations with Chronic Diseases.</title>
        <authorList>
            <person name="Tisza M.J."/>
            <person name="Buck C.B."/>
        </authorList>
    </citation>
    <scope>NUCLEOTIDE SEQUENCE</scope>
    <source>
        <strain evidence="2">Cttuu15</strain>
    </source>
</reference>
<organism evidence="2">
    <name type="scientific">Siphoviridae sp. cttuu15</name>
    <dbReference type="NCBI Taxonomy" id="2825709"/>
    <lineage>
        <taxon>Viruses</taxon>
        <taxon>Duplodnaviria</taxon>
        <taxon>Heunggongvirae</taxon>
        <taxon>Uroviricota</taxon>
        <taxon>Caudoviricetes</taxon>
    </lineage>
</organism>
<keyword evidence="1" id="KW-0812">Transmembrane</keyword>
<name>A0A8S5U1D8_9CAUD</name>
<feature type="transmembrane region" description="Helical" evidence="1">
    <location>
        <begin position="12"/>
        <end position="37"/>
    </location>
</feature>
<evidence type="ECO:0000256" key="1">
    <source>
        <dbReference type="SAM" id="Phobius"/>
    </source>
</evidence>
<keyword evidence="1" id="KW-1133">Transmembrane helix</keyword>